<feature type="region of interest" description="Disordered" evidence="1">
    <location>
        <begin position="73"/>
        <end position="168"/>
    </location>
</feature>
<dbReference type="AlphaFoldDB" id="A0A1Q4VDZ0"/>
<feature type="compositionally biased region" description="Low complexity" evidence="1">
    <location>
        <begin position="95"/>
        <end position="119"/>
    </location>
</feature>
<evidence type="ECO:0000256" key="1">
    <source>
        <dbReference type="SAM" id="MobiDB-lite"/>
    </source>
</evidence>
<evidence type="ECO:0000313" key="2">
    <source>
        <dbReference type="EMBL" id="OKH96052.1"/>
    </source>
</evidence>
<reference evidence="2 3" key="1">
    <citation type="submission" date="2015-06" db="EMBL/GenBank/DDBJ databases">
        <title>Cloning and characterization of the uncialamcin biosynthetic gene cluster.</title>
        <authorList>
            <person name="Yan X."/>
            <person name="Huang T."/>
            <person name="Ge H."/>
            <person name="Shen B."/>
        </authorList>
    </citation>
    <scope>NUCLEOTIDE SEQUENCE [LARGE SCALE GENOMIC DNA]</scope>
    <source>
        <strain evidence="2 3">DCA2648</strain>
    </source>
</reference>
<sequence length="168" mass="16378">MGETASTGRSRRQFRSATVVLGGMGLLAAALTGCSSEPDKRCVDRDSYESTRGYKVVKKSACSDNTVRTNVSWYTGGTQKDGWVREGSLGRPLVSGGSSSGGSSPDTSTGTSVGTSIGASTGGSSGGTDSDLNSGGSTGSTSIGSSTGSDGVDRGGFGSSTSGGSSGG</sequence>
<dbReference type="Proteomes" id="UP000186455">
    <property type="component" value="Unassembled WGS sequence"/>
</dbReference>
<organism evidence="2 3">
    <name type="scientific">Streptomyces uncialis</name>
    <dbReference type="NCBI Taxonomy" id="1048205"/>
    <lineage>
        <taxon>Bacteria</taxon>
        <taxon>Bacillati</taxon>
        <taxon>Actinomycetota</taxon>
        <taxon>Actinomycetes</taxon>
        <taxon>Kitasatosporales</taxon>
        <taxon>Streptomycetaceae</taxon>
        <taxon>Streptomyces</taxon>
    </lineage>
</organism>
<dbReference type="RefSeq" id="WP_073783958.1">
    <property type="nucleotide sequence ID" value="NZ_LFBV01000001.1"/>
</dbReference>
<evidence type="ECO:0000313" key="3">
    <source>
        <dbReference type="Proteomes" id="UP000186455"/>
    </source>
</evidence>
<protein>
    <submittedName>
        <fullName evidence="2">Uncharacterized protein</fullName>
    </submittedName>
</protein>
<name>A0A1Q4VDZ0_9ACTN</name>
<proteinExistence type="predicted"/>
<feature type="compositionally biased region" description="Low complexity" evidence="1">
    <location>
        <begin position="127"/>
        <end position="150"/>
    </location>
</feature>
<feature type="compositionally biased region" description="Low complexity" evidence="1">
    <location>
        <begin position="159"/>
        <end position="168"/>
    </location>
</feature>
<comment type="caution">
    <text evidence="2">The sequence shown here is derived from an EMBL/GenBank/DDBJ whole genome shotgun (WGS) entry which is preliminary data.</text>
</comment>
<dbReference type="STRING" id="1048205.AB852_05115"/>
<accession>A0A1Q4VDZ0</accession>
<dbReference type="EMBL" id="LFBV01000001">
    <property type="protein sequence ID" value="OKH96052.1"/>
    <property type="molecule type" value="Genomic_DNA"/>
</dbReference>
<keyword evidence="3" id="KW-1185">Reference proteome</keyword>
<gene>
    <name evidence="2" type="ORF">AB852_05115</name>
</gene>